<dbReference type="GeneID" id="5884513"/>
<dbReference type="Proteomes" id="UP000008076">
    <property type="component" value="Unassembled WGS sequence"/>
</dbReference>
<dbReference type="VEuPathDB" id="AmoebaDB:EDI_306190"/>
<sequence length="440" mass="51637">MNLRGDTSKEYLFKQQESYHSVLRTKKRNEMLHKKRIEKENNEIRKEAYFIKKETLYELIEQVKQLPSKVVLIEKLIFIRHLIQESIKLSDIQKEKFIQLYGNLINYKDTNVAVLVIETLTDLVLISDEYSLLIDKYHIVQTLQQNLIDSELFIPCLTFIGNLAIDNISTAIQLIPSLIQQSMKINKKEITRCASWLIHVCSIKNETIKQFIIPFISIPDQKIQKQILKACIERSQYNLDIPLDIIIPFISNEWSRKYVIEIIAHQSFYNNYLDQIYSLLPYLLSIHLQPQEIIDLIWLIENMSLNNINYMIKLGEIGCIDYVIKHSYSTDTAVKRDCCHTLSSCIVLCQNEPKILKILVDHHIVEALIDLIKQYRLIEIEDLSLLIESLLILIKTEESEVNTITLVEDNIQYIEIVLFDSSTPTKICKKIKWLLDTYFN</sequence>
<keyword evidence="1" id="KW-0175">Coiled coil</keyword>
<dbReference type="InterPro" id="IPR011989">
    <property type="entry name" value="ARM-like"/>
</dbReference>
<proteinExistence type="predicted"/>
<evidence type="ECO:0008006" key="4">
    <source>
        <dbReference type="Google" id="ProtNLM"/>
    </source>
</evidence>
<dbReference type="SUPFAM" id="SSF48371">
    <property type="entry name" value="ARM repeat"/>
    <property type="match status" value="1"/>
</dbReference>
<gene>
    <name evidence="2" type="ORF">EDI_306190</name>
</gene>
<accession>B0EMK4</accession>
<dbReference type="OMA" id="SELFIPC"/>
<organism evidence="3">
    <name type="scientific">Entamoeba dispar (strain ATCC PRA-260 / SAW760)</name>
    <dbReference type="NCBI Taxonomy" id="370354"/>
    <lineage>
        <taxon>Eukaryota</taxon>
        <taxon>Amoebozoa</taxon>
        <taxon>Evosea</taxon>
        <taxon>Archamoebae</taxon>
        <taxon>Mastigamoebida</taxon>
        <taxon>Entamoebidae</taxon>
        <taxon>Entamoeba</taxon>
    </lineage>
</organism>
<protein>
    <recommendedName>
        <fullName evidence="4">IBB domain-containing protein</fullName>
    </recommendedName>
</protein>
<dbReference type="AlphaFoldDB" id="B0EMK4"/>
<dbReference type="OrthoDB" id="28512at2759"/>
<keyword evidence="3" id="KW-1185">Reference proteome</keyword>
<evidence type="ECO:0000313" key="3">
    <source>
        <dbReference type="Proteomes" id="UP000008076"/>
    </source>
</evidence>
<feature type="coiled-coil region" evidence="1">
    <location>
        <begin position="27"/>
        <end position="54"/>
    </location>
</feature>
<dbReference type="RefSeq" id="XP_001739379.1">
    <property type="nucleotide sequence ID" value="XM_001739327.1"/>
</dbReference>
<dbReference type="Gene3D" id="1.25.10.10">
    <property type="entry name" value="Leucine-rich Repeat Variant"/>
    <property type="match status" value="2"/>
</dbReference>
<dbReference type="KEGG" id="edi:EDI_306190"/>
<dbReference type="eggNOG" id="ENOG502RE02">
    <property type="taxonomic scope" value="Eukaryota"/>
</dbReference>
<dbReference type="EMBL" id="DS550005">
    <property type="protein sequence ID" value="EDR24250.1"/>
    <property type="molecule type" value="Genomic_DNA"/>
</dbReference>
<evidence type="ECO:0000256" key="1">
    <source>
        <dbReference type="SAM" id="Coils"/>
    </source>
</evidence>
<dbReference type="InterPro" id="IPR016024">
    <property type="entry name" value="ARM-type_fold"/>
</dbReference>
<name>B0EMK4_ENTDS</name>
<evidence type="ECO:0000313" key="2">
    <source>
        <dbReference type="EMBL" id="EDR24250.1"/>
    </source>
</evidence>
<reference evidence="3" key="1">
    <citation type="submission" date="2007-12" db="EMBL/GenBank/DDBJ databases">
        <title>Annotation of Entamoeba dispar SAW760.</title>
        <authorList>
            <person name="Lorenzi H."/>
            <person name="Inman J."/>
            <person name="Schobel S."/>
            <person name="Amedeo P."/>
            <person name="Caler E."/>
        </authorList>
    </citation>
    <scope>NUCLEOTIDE SEQUENCE [LARGE SCALE GENOMIC DNA]</scope>
    <source>
        <strain evidence="3">ATCC PRA-260 / SAW760</strain>
    </source>
</reference>